<gene>
    <name evidence="1" type="ORF">A7985_07375</name>
</gene>
<reference evidence="2" key="1">
    <citation type="submission" date="2016-07" db="EMBL/GenBank/DDBJ databases">
        <authorList>
            <person name="Florea S."/>
            <person name="Webb J.S."/>
            <person name="Jaromczyk J."/>
            <person name="Schardl C.L."/>
        </authorList>
    </citation>
    <scope>NUCLEOTIDE SEQUENCE [LARGE SCALE GENOMIC DNA]</scope>
    <source>
        <strain evidence="2">IPB1</strain>
    </source>
</reference>
<dbReference type="AlphaFoldDB" id="A0A1C0TWP3"/>
<proteinExistence type="predicted"/>
<name>A0A1C0TWP3_9GAMM</name>
<evidence type="ECO:0000313" key="1">
    <source>
        <dbReference type="EMBL" id="OCQ23752.1"/>
    </source>
</evidence>
<dbReference type="OrthoDB" id="7062213at2"/>
<protein>
    <submittedName>
        <fullName evidence="1">Uncharacterized protein</fullName>
    </submittedName>
</protein>
<dbReference type="EMBL" id="MAUJ01000001">
    <property type="protein sequence ID" value="OCQ23752.1"/>
    <property type="molecule type" value="Genomic_DNA"/>
</dbReference>
<organism evidence="1 2">
    <name type="scientific">Pseudoalteromonas luteoviolacea</name>
    <dbReference type="NCBI Taxonomy" id="43657"/>
    <lineage>
        <taxon>Bacteria</taxon>
        <taxon>Pseudomonadati</taxon>
        <taxon>Pseudomonadota</taxon>
        <taxon>Gammaproteobacteria</taxon>
        <taxon>Alteromonadales</taxon>
        <taxon>Pseudoalteromonadaceae</taxon>
        <taxon>Pseudoalteromonas</taxon>
    </lineage>
</organism>
<dbReference type="Proteomes" id="UP000093366">
    <property type="component" value="Unassembled WGS sequence"/>
</dbReference>
<sequence>MQWKIIKETPRKFADESYYLKAERGCSEGTIVLEICWVQIMYALTVELFNGEEAPDLIYDCMVYREDRIEKYGQQIMRITDVSPVSKFKRLDSMQQDGVLNHVLCEKYNVAFKSTLPAKENV</sequence>
<dbReference type="RefSeq" id="WP_065789765.1">
    <property type="nucleotide sequence ID" value="NZ_MAUJ01000001.1"/>
</dbReference>
<evidence type="ECO:0000313" key="2">
    <source>
        <dbReference type="Proteomes" id="UP000093366"/>
    </source>
</evidence>
<comment type="caution">
    <text evidence="1">The sequence shown here is derived from an EMBL/GenBank/DDBJ whole genome shotgun (WGS) entry which is preliminary data.</text>
</comment>
<accession>A0A1C0TWP3</accession>